<dbReference type="InterPro" id="IPR037407">
    <property type="entry name" value="MLP_fam"/>
</dbReference>
<dbReference type="EMBL" id="JAMWMR010000022">
    <property type="protein sequence ID" value="MCN9243547.1"/>
    <property type="molecule type" value="Genomic_DNA"/>
</dbReference>
<dbReference type="Gene3D" id="3.90.820.10">
    <property type="entry name" value="Structural Genomics, Unknown Function 30-nov-00 1gh9 Mol_id"/>
    <property type="match status" value="1"/>
</dbReference>
<dbReference type="SUPFAM" id="SSF160582">
    <property type="entry name" value="MbtH-like"/>
    <property type="match status" value="1"/>
</dbReference>
<reference evidence="2 3" key="1">
    <citation type="submission" date="2022-05" db="EMBL/GenBank/DDBJ databases">
        <title>Streptomyces sp. nov. RY43-2 isolated from soil of a peat swamp forest.</title>
        <authorList>
            <person name="Kanchanasin P."/>
            <person name="Tanasupawat S."/>
            <person name="Phongsopitanun W."/>
        </authorList>
    </citation>
    <scope>NUCLEOTIDE SEQUENCE [LARGE SCALE GENOMIC DNA]</scope>
    <source>
        <strain evidence="2 3">RY43-2</strain>
    </source>
</reference>
<dbReference type="RefSeq" id="WP_252426971.1">
    <property type="nucleotide sequence ID" value="NZ_JAMWMR010000022.1"/>
</dbReference>
<evidence type="ECO:0000313" key="3">
    <source>
        <dbReference type="Proteomes" id="UP001523219"/>
    </source>
</evidence>
<name>A0ABT0ZIX2_9ACTN</name>
<proteinExistence type="predicted"/>
<dbReference type="InterPro" id="IPR005153">
    <property type="entry name" value="MbtH-like_dom"/>
</dbReference>
<dbReference type="SMART" id="SM00923">
    <property type="entry name" value="MbtH"/>
    <property type="match status" value="1"/>
</dbReference>
<evidence type="ECO:0000259" key="1">
    <source>
        <dbReference type="SMART" id="SM00923"/>
    </source>
</evidence>
<feature type="domain" description="MbtH-like" evidence="1">
    <location>
        <begin position="3"/>
        <end position="53"/>
    </location>
</feature>
<keyword evidence="3" id="KW-1185">Reference proteome</keyword>
<protein>
    <submittedName>
        <fullName evidence="2">MbtH family NRPS accessory protein</fullName>
    </submittedName>
</protein>
<sequence>MIAHEASDTELFQVLVNDEGQHSLWSADLQVPAGWKAVGPTGTKAVCMAYVDESWTDMRPLSLQLAARQEETVAGSDD</sequence>
<gene>
    <name evidence="2" type="ORF">NGF19_22620</name>
</gene>
<comment type="caution">
    <text evidence="2">The sequence shown here is derived from an EMBL/GenBank/DDBJ whole genome shotgun (WGS) entry which is preliminary data.</text>
</comment>
<accession>A0ABT0ZIX2</accession>
<dbReference type="PANTHER" id="PTHR38444:SF1">
    <property type="entry name" value="ENTEROBACTIN BIOSYNTHESIS PROTEIN YBDZ"/>
    <property type="match status" value="1"/>
</dbReference>
<dbReference type="Proteomes" id="UP001523219">
    <property type="component" value="Unassembled WGS sequence"/>
</dbReference>
<dbReference type="PANTHER" id="PTHR38444">
    <property type="entry name" value="ENTEROBACTIN BIOSYNTHESIS PROTEIN YBDZ"/>
    <property type="match status" value="1"/>
</dbReference>
<evidence type="ECO:0000313" key="2">
    <source>
        <dbReference type="EMBL" id="MCN9243547.1"/>
    </source>
</evidence>
<organism evidence="2 3">
    <name type="scientific">Streptomyces macrolidinus</name>
    <dbReference type="NCBI Taxonomy" id="2952607"/>
    <lineage>
        <taxon>Bacteria</taxon>
        <taxon>Bacillati</taxon>
        <taxon>Actinomycetota</taxon>
        <taxon>Actinomycetes</taxon>
        <taxon>Kitasatosporales</taxon>
        <taxon>Streptomycetaceae</taxon>
        <taxon>Streptomyces</taxon>
    </lineage>
</organism>
<dbReference type="InterPro" id="IPR038020">
    <property type="entry name" value="MbtH-like_sf"/>
</dbReference>
<dbReference type="Pfam" id="PF03621">
    <property type="entry name" value="MbtH"/>
    <property type="match status" value="1"/>
</dbReference>